<evidence type="ECO:0000313" key="1">
    <source>
        <dbReference type="EMBL" id="TXX64949.1"/>
    </source>
</evidence>
<gene>
    <name evidence="1" type="ORF">FXF03_10760</name>
</gene>
<name>A0ABD7SJL5_VIBCL</name>
<dbReference type="EMBL" id="VSIJ01000033">
    <property type="protein sequence ID" value="TXX64949.1"/>
    <property type="molecule type" value="Genomic_DNA"/>
</dbReference>
<evidence type="ECO:0000313" key="2">
    <source>
        <dbReference type="Proteomes" id="UP000323819"/>
    </source>
</evidence>
<accession>A0ABD7SJL5</accession>
<protein>
    <submittedName>
        <fullName evidence="1">Uncharacterized protein</fullName>
    </submittedName>
</protein>
<organism evidence="1 2">
    <name type="scientific">Vibrio cholerae</name>
    <dbReference type="NCBI Taxonomy" id="666"/>
    <lineage>
        <taxon>Bacteria</taxon>
        <taxon>Pseudomonadati</taxon>
        <taxon>Pseudomonadota</taxon>
        <taxon>Gammaproteobacteria</taxon>
        <taxon>Vibrionales</taxon>
        <taxon>Vibrionaceae</taxon>
        <taxon>Vibrio</taxon>
    </lineage>
</organism>
<comment type="caution">
    <text evidence="1">The sequence shown here is derived from an EMBL/GenBank/DDBJ whole genome shotgun (WGS) entry which is preliminary data.</text>
</comment>
<dbReference type="AlphaFoldDB" id="A0ABD7SJL5"/>
<reference evidence="1 2" key="1">
    <citation type="submission" date="2019-06" db="EMBL/GenBank/DDBJ databases">
        <title>Vibrio cholerae phylogeny based on whole-genome sequencing reveals genetic diversity and population strucutre.</title>
        <authorList>
            <person name="Zhiqiu Y."/>
            <person name="Bin L."/>
            <person name="Lingyan J."/>
        </authorList>
    </citation>
    <scope>NUCLEOTIDE SEQUENCE [LARGE SCALE GENOMIC DNA]</scope>
    <source>
        <strain evidence="1 2">N2814</strain>
    </source>
</reference>
<dbReference type="Proteomes" id="UP000323819">
    <property type="component" value="Unassembled WGS sequence"/>
</dbReference>
<proteinExistence type="predicted"/>
<sequence length="75" mass="8419">MPCIIVGFYWLAKDICGVNKKSGGIFFEKNGGGLIQLLSRFQLVLLLIKILLMCVCHTKSYPNSVYAEIMHQEAL</sequence>